<dbReference type="EMBL" id="GBXM01090385">
    <property type="protein sequence ID" value="JAH18192.1"/>
    <property type="molecule type" value="Transcribed_RNA"/>
</dbReference>
<reference evidence="1" key="1">
    <citation type="submission" date="2014-11" db="EMBL/GenBank/DDBJ databases">
        <authorList>
            <person name="Amaro Gonzalez C."/>
        </authorList>
    </citation>
    <scope>NUCLEOTIDE SEQUENCE</scope>
</reference>
<proteinExistence type="predicted"/>
<organism evidence="1">
    <name type="scientific">Anguilla anguilla</name>
    <name type="common">European freshwater eel</name>
    <name type="synonym">Muraena anguilla</name>
    <dbReference type="NCBI Taxonomy" id="7936"/>
    <lineage>
        <taxon>Eukaryota</taxon>
        <taxon>Metazoa</taxon>
        <taxon>Chordata</taxon>
        <taxon>Craniata</taxon>
        <taxon>Vertebrata</taxon>
        <taxon>Euteleostomi</taxon>
        <taxon>Actinopterygii</taxon>
        <taxon>Neopterygii</taxon>
        <taxon>Teleostei</taxon>
        <taxon>Anguilliformes</taxon>
        <taxon>Anguillidae</taxon>
        <taxon>Anguilla</taxon>
    </lineage>
</organism>
<sequence>MLRCPCWVLCHLFGKLACFGEVHVAVRILI</sequence>
<reference evidence="1" key="2">
    <citation type="journal article" date="2015" name="Fish Shellfish Immunol.">
        <title>Early steps in the European eel (Anguilla anguilla)-Vibrio vulnificus interaction in the gills: Role of the RtxA13 toxin.</title>
        <authorList>
            <person name="Callol A."/>
            <person name="Pajuelo D."/>
            <person name="Ebbesson L."/>
            <person name="Teles M."/>
            <person name="MacKenzie S."/>
            <person name="Amaro C."/>
        </authorList>
    </citation>
    <scope>NUCLEOTIDE SEQUENCE</scope>
</reference>
<accession>A0A0E9QNY1</accession>
<evidence type="ECO:0000313" key="1">
    <source>
        <dbReference type="EMBL" id="JAH18192.1"/>
    </source>
</evidence>
<name>A0A0E9QNY1_ANGAN</name>
<dbReference type="AlphaFoldDB" id="A0A0E9QNY1"/>
<protein>
    <submittedName>
        <fullName evidence="1">Uncharacterized protein</fullName>
    </submittedName>
</protein>